<dbReference type="Proteomes" id="UP000095284">
    <property type="component" value="Unplaced"/>
</dbReference>
<dbReference type="AlphaFoldDB" id="A0A1I7RKK0"/>
<proteinExistence type="predicted"/>
<reference evidence="2" key="1">
    <citation type="submission" date="2016-11" db="UniProtKB">
        <authorList>
            <consortium name="WormBaseParasite"/>
        </authorList>
    </citation>
    <scope>IDENTIFICATION</scope>
</reference>
<dbReference type="WBParaSite" id="BXY_0123400.1">
    <property type="protein sequence ID" value="BXY_0123400.1"/>
    <property type="gene ID" value="BXY_0123400"/>
</dbReference>
<organism evidence="1 2">
    <name type="scientific">Bursaphelenchus xylophilus</name>
    <name type="common">Pinewood nematode worm</name>
    <name type="synonym">Aphelenchoides xylophilus</name>
    <dbReference type="NCBI Taxonomy" id="6326"/>
    <lineage>
        <taxon>Eukaryota</taxon>
        <taxon>Metazoa</taxon>
        <taxon>Ecdysozoa</taxon>
        <taxon>Nematoda</taxon>
        <taxon>Chromadorea</taxon>
        <taxon>Rhabditida</taxon>
        <taxon>Tylenchina</taxon>
        <taxon>Tylenchomorpha</taxon>
        <taxon>Aphelenchoidea</taxon>
        <taxon>Aphelenchoididae</taxon>
        <taxon>Bursaphelenchus</taxon>
    </lineage>
</organism>
<accession>A0A1I7RKK0</accession>
<evidence type="ECO:0000313" key="2">
    <source>
        <dbReference type="WBParaSite" id="BXY_0123400.1"/>
    </source>
</evidence>
<name>A0A1I7RKK0_BURXY</name>
<evidence type="ECO:0000313" key="1">
    <source>
        <dbReference type="Proteomes" id="UP000095284"/>
    </source>
</evidence>
<protein>
    <submittedName>
        <fullName evidence="2">TLDc domain-containing protein</fullName>
    </submittedName>
</protein>
<sequence length="71" mass="7754">MYDGLLCADNGFSLGGLVGNGFELGCLPGDNIDVMDWDDEVFGIGEVESMEIQNFCNPCKEKHDFSLNLGF</sequence>